<name>A0AAW5APN6_9NEIS</name>
<sequence>MENLLAQSGGNAVRIAVIGPESTGKTTLCQALARHFDSQWVPEYMRRYCQQKWDEQRQSCGWDDILPIALGQIAEENRLAQQTDNFLFCDTCMIELAVYSQLYHGKCLPEIQAAALNHRYGMIFLTDIDVPWVADDLRDKPNEREHVFQCFQTFLDNHRIPYTLLQGNHRQRMATALAALQQLS</sequence>
<dbReference type="GO" id="GO:0005524">
    <property type="term" value="F:ATP binding"/>
    <property type="evidence" value="ECO:0007669"/>
    <property type="project" value="UniProtKB-KW"/>
</dbReference>
<dbReference type="SUPFAM" id="SSF52540">
    <property type="entry name" value="P-loop containing nucleoside triphosphate hydrolases"/>
    <property type="match status" value="1"/>
</dbReference>
<comment type="caution">
    <text evidence="2">The sequence shown here is derived from an EMBL/GenBank/DDBJ whole genome shotgun (WGS) entry which is preliminary data.</text>
</comment>
<dbReference type="Gene3D" id="3.40.50.300">
    <property type="entry name" value="P-loop containing nucleotide triphosphate hydrolases"/>
    <property type="match status" value="1"/>
</dbReference>
<dbReference type="Pfam" id="PF13521">
    <property type="entry name" value="AAA_28"/>
    <property type="match status" value="1"/>
</dbReference>
<dbReference type="InterPro" id="IPR027417">
    <property type="entry name" value="P-loop_NTPase"/>
</dbReference>
<reference evidence="2" key="1">
    <citation type="submission" date="2022-01" db="EMBL/GenBank/DDBJ databases">
        <title>Neisseria sp. ZJ104.</title>
        <authorList>
            <person name="Yang C."/>
        </authorList>
    </citation>
    <scope>NUCLEOTIDE SEQUENCE</scope>
    <source>
        <strain evidence="2">ZJ104</strain>
    </source>
</reference>
<dbReference type="AlphaFoldDB" id="A0AAW5APN6"/>
<dbReference type="InterPro" id="IPR052735">
    <property type="entry name" value="NAD_biosynth-regulator"/>
</dbReference>
<dbReference type="RefSeq" id="WP_237092591.1">
    <property type="nucleotide sequence ID" value="NZ_JAKKDL010000003.1"/>
</dbReference>
<dbReference type="EMBL" id="JAKKDL010000003">
    <property type="protein sequence ID" value="MCF7529358.1"/>
    <property type="molecule type" value="Genomic_DNA"/>
</dbReference>
<feature type="domain" description="NadR/Ttd14 AAA" evidence="1">
    <location>
        <begin position="14"/>
        <end position="172"/>
    </location>
</feature>
<evidence type="ECO:0000259" key="1">
    <source>
        <dbReference type="Pfam" id="PF13521"/>
    </source>
</evidence>
<dbReference type="PANTHER" id="PTHR37512">
    <property type="entry name" value="TRIFUNCTIONAL NAD BIOSYNTHESIS/REGULATOR PROTEIN NADR"/>
    <property type="match status" value="1"/>
</dbReference>
<protein>
    <submittedName>
        <fullName evidence="2">ATP-binding protein</fullName>
    </submittedName>
</protein>
<evidence type="ECO:0000313" key="2">
    <source>
        <dbReference type="EMBL" id="MCF7529358.1"/>
    </source>
</evidence>
<proteinExistence type="predicted"/>
<evidence type="ECO:0000313" key="3">
    <source>
        <dbReference type="Proteomes" id="UP001201397"/>
    </source>
</evidence>
<dbReference type="Proteomes" id="UP001201397">
    <property type="component" value="Unassembled WGS sequence"/>
</dbReference>
<dbReference type="PANTHER" id="PTHR37512:SF1">
    <property type="entry name" value="NADR_TTD14 AAA DOMAIN-CONTAINING PROTEIN"/>
    <property type="match status" value="1"/>
</dbReference>
<accession>A0AAW5APN6</accession>
<gene>
    <name evidence="2" type="ORF">L4H06_03800</name>
</gene>
<keyword evidence="2" id="KW-0547">Nucleotide-binding</keyword>
<dbReference type="InterPro" id="IPR038727">
    <property type="entry name" value="NadR/Ttd14_AAA_dom"/>
</dbReference>
<keyword evidence="2" id="KW-0067">ATP-binding</keyword>
<organism evidence="2 3">
    <name type="scientific">Neisseria lisongii</name>
    <dbReference type="NCBI Taxonomy" id="2912188"/>
    <lineage>
        <taxon>Bacteria</taxon>
        <taxon>Pseudomonadati</taxon>
        <taxon>Pseudomonadota</taxon>
        <taxon>Betaproteobacteria</taxon>
        <taxon>Neisseriales</taxon>
        <taxon>Neisseriaceae</taxon>
        <taxon>Neisseria</taxon>
    </lineage>
</organism>